<evidence type="ECO:0000256" key="1">
    <source>
        <dbReference type="ARBA" id="ARBA00011073"/>
    </source>
</evidence>
<dbReference type="GO" id="GO:0004252">
    <property type="term" value="F:serine-type endopeptidase activity"/>
    <property type="evidence" value="ECO:0007669"/>
    <property type="project" value="UniProtKB-UniRule"/>
</dbReference>
<organism evidence="9">
    <name type="scientific">Mucor ambiguus</name>
    <dbReference type="NCBI Taxonomy" id="91626"/>
    <lineage>
        <taxon>Eukaryota</taxon>
        <taxon>Fungi</taxon>
        <taxon>Fungi incertae sedis</taxon>
        <taxon>Mucoromycota</taxon>
        <taxon>Mucoromycotina</taxon>
        <taxon>Mucoromycetes</taxon>
        <taxon>Mucorales</taxon>
        <taxon>Mucorineae</taxon>
        <taxon>Mucoraceae</taxon>
        <taxon>Mucor</taxon>
    </lineage>
</organism>
<keyword evidence="7" id="KW-0732">Signal</keyword>
<feature type="active site" description="Charge relay system" evidence="5">
    <location>
        <position position="189"/>
    </location>
</feature>
<dbReference type="InterPro" id="IPR050131">
    <property type="entry name" value="Peptidase_S8_subtilisin-like"/>
</dbReference>
<dbReference type="Pfam" id="PF00082">
    <property type="entry name" value="Peptidase_S8"/>
    <property type="match status" value="1"/>
</dbReference>
<dbReference type="Proteomes" id="UP000053815">
    <property type="component" value="Unassembled WGS sequence"/>
</dbReference>
<reference evidence="9" key="1">
    <citation type="submission" date="2014-09" db="EMBL/GenBank/DDBJ databases">
        <title>Draft genome sequence of an oleaginous Mucoromycotina fungus Mucor ambiguus NBRC6742.</title>
        <authorList>
            <person name="Takeda I."/>
            <person name="Yamane N."/>
            <person name="Morita T."/>
            <person name="Tamano K."/>
            <person name="Machida M."/>
            <person name="Baker S."/>
            <person name="Koike H."/>
        </authorList>
    </citation>
    <scope>NUCLEOTIDE SEQUENCE</scope>
    <source>
        <strain evidence="9">NBRC 6742</strain>
    </source>
</reference>
<dbReference type="GO" id="GO:0006508">
    <property type="term" value="P:proteolysis"/>
    <property type="evidence" value="ECO:0007669"/>
    <property type="project" value="UniProtKB-KW"/>
</dbReference>
<dbReference type="OrthoDB" id="206201at2759"/>
<name>A0A0C9MXG8_9FUNG</name>
<dbReference type="InterPro" id="IPR036852">
    <property type="entry name" value="Peptidase_S8/S53_dom_sf"/>
</dbReference>
<feature type="chain" id="PRO_5002199793" evidence="7">
    <location>
        <begin position="23"/>
        <end position="552"/>
    </location>
</feature>
<dbReference type="PANTHER" id="PTHR43806">
    <property type="entry name" value="PEPTIDASE S8"/>
    <property type="match status" value="1"/>
</dbReference>
<dbReference type="PROSITE" id="PS00136">
    <property type="entry name" value="SUBTILASE_ASP"/>
    <property type="match status" value="1"/>
</dbReference>
<dbReference type="FunFam" id="3.40.50.200:FF:000007">
    <property type="entry name" value="Subtilisin-like serine protease"/>
    <property type="match status" value="1"/>
</dbReference>
<dbReference type="SUPFAM" id="SSF52743">
    <property type="entry name" value="Subtilisin-like"/>
    <property type="match status" value="1"/>
</dbReference>
<comment type="similarity">
    <text evidence="1 5 6">Belongs to the peptidase S8 family.</text>
</comment>
<dbReference type="PROSITE" id="PS00138">
    <property type="entry name" value="SUBTILASE_SER"/>
    <property type="match status" value="1"/>
</dbReference>
<dbReference type="InterPro" id="IPR000209">
    <property type="entry name" value="Peptidase_S8/S53_dom"/>
</dbReference>
<gene>
    <name evidence="9" type="ORF">MAM1_0139c06363</name>
</gene>
<dbReference type="InterPro" id="IPR015500">
    <property type="entry name" value="Peptidase_S8_subtilisin-rel"/>
</dbReference>
<keyword evidence="3 5" id="KW-0378">Hydrolase</keyword>
<dbReference type="GO" id="GO:0005615">
    <property type="term" value="C:extracellular space"/>
    <property type="evidence" value="ECO:0007669"/>
    <property type="project" value="TreeGrafter"/>
</dbReference>
<dbReference type="PANTHER" id="PTHR43806:SF11">
    <property type="entry name" value="CEREVISIN-RELATED"/>
    <property type="match status" value="1"/>
</dbReference>
<dbReference type="InterPro" id="IPR023828">
    <property type="entry name" value="Peptidase_S8_Ser-AS"/>
</dbReference>
<dbReference type="PRINTS" id="PR00723">
    <property type="entry name" value="SUBTILISIN"/>
</dbReference>
<dbReference type="STRING" id="91626.A0A0C9MXG8"/>
<dbReference type="InterPro" id="IPR034193">
    <property type="entry name" value="PCSK9_ProteinaseK-like"/>
</dbReference>
<accession>A0A0C9MXG8</accession>
<evidence type="ECO:0000313" key="10">
    <source>
        <dbReference type="Proteomes" id="UP000053815"/>
    </source>
</evidence>
<dbReference type="InterPro" id="IPR023827">
    <property type="entry name" value="Peptidase_S8_Asp-AS"/>
</dbReference>
<keyword evidence="10" id="KW-1185">Reference proteome</keyword>
<evidence type="ECO:0000256" key="4">
    <source>
        <dbReference type="ARBA" id="ARBA00022825"/>
    </source>
</evidence>
<evidence type="ECO:0000256" key="5">
    <source>
        <dbReference type="PROSITE-ProRule" id="PRU01240"/>
    </source>
</evidence>
<dbReference type="EMBL" id="DF836428">
    <property type="protein sequence ID" value="GAN06873.1"/>
    <property type="molecule type" value="Genomic_DNA"/>
</dbReference>
<proteinExistence type="inferred from homology"/>
<feature type="active site" description="Charge relay system" evidence="5">
    <location>
        <position position="345"/>
    </location>
</feature>
<dbReference type="CDD" id="cd04077">
    <property type="entry name" value="Peptidases_S8_PCSK9_ProteinaseK_like"/>
    <property type="match status" value="1"/>
</dbReference>
<dbReference type="Gene3D" id="3.40.50.200">
    <property type="entry name" value="Peptidase S8/S53 domain"/>
    <property type="match status" value="1"/>
</dbReference>
<evidence type="ECO:0000259" key="8">
    <source>
        <dbReference type="Pfam" id="PF00082"/>
    </source>
</evidence>
<dbReference type="AlphaFoldDB" id="A0A0C9MXG8"/>
<feature type="domain" description="Peptidase S8/S53" evidence="8">
    <location>
        <begin position="146"/>
        <end position="377"/>
    </location>
</feature>
<sequence length="552" mass="60070">MVAVTFIPCLITLLFFAGAAVGGSVHPYIVFLNSSAVPTSSKSSSIASLQNRSATRIVNKLSQIRDNKTSISEIYSIGNFHWYVDSMNDADAQTLAQSEHVSHLHKDDPIFYMTELVQTDVPSWGLDRIDQRKGEDDKFHFPSSAGEGVDVYLIDTGVNIDHIDFGGRAVHGPAFTSGQNQDPTDYNGHGSFVAGICCGKVHGVAKKANIISLKALDQGGSGRLSNILLALHWAVKRHVATPGAKSIINLSLAADFHLPTNQAIEQAIELGIHFSIAAGNQGKEACRYSPASAKNALVVGAIDEDDSIASYSNFGSCVSIYAPGTAITSVWHDHRTAVHTLSGTSMAAPHVTGVMAILLSQQDYTPAELIEKVRESATLAISSRTESNDVVDEISRLTGVEYEDSSIIKVLYIDSSLDNFIRTDIVSSSMARKRCTSMLFVYLVAGAMAYSSRWLDIDLAAKFIYSPANSKYVEEIRRSINPGTKKPSAPVTIGSYTQLHNNQWVFSIEWDVKMNAFNQQILKLEAVSGRQTNTKQLLSSSSYFSRPLLNFF</sequence>
<protein>
    <submittedName>
        <fullName evidence="9">Serine protease</fullName>
    </submittedName>
</protein>
<evidence type="ECO:0000256" key="7">
    <source>
        <dbReference type="SAM" id="SignalP"/>
    </source>
</evidence>
<evidence type="ECO:0000313" key="9">
    <source>
        <dbReference type="EMBL" id="GAN06873.1"/>
    </source>
</evidence>
<feature type="active site" description="Charge relay system" evidence="5">
    <location>
        <position position="155"/>
    </location>
</feature>
<dbReference type="PROSITE" id="PS51892">
    <property type="entry name" value="SUBTILASE"/>
    <property type="match status" value="1"/>
</dbReference>
<keyword evidence="2 5" id="KW-0645">Protease</keyword>
<evidence type="ECO:0000256" key="2">
    <source>
        <dbReference type="ARBA" id="ARBA00022670"/>
    </source>
</evidence>
<keyword evidence="4 5" id="KW-0720">Serine protease</keyword>
<evidence type="ECO:0000256" key="6">
    <source>
        <dbReference type="RuleBase" id="RU003355"/>
    </source>
</evidence>
<feature type="signal peptide" evidence="7">
    <location>
        <begin position="1"/>
        <end position="22"/>
    </location>
</feature>
<evidence type="ECO:0000256" key="3">
    <source>
        <dbReference type="ARBA" id="ARBA00022801"/>
    </source>
</evidence>